<proteinExistence type="predicted"/>
<accession>A0A378NBC8</accession>
<evidence type="ECO:0000313" key="2">
    <source>
        <dbReference type="EMBL" id="STY65742.1"/>
    </source>
</evidence>
<organism evidence="2 3">
    <name type="scientific">Mannheimia haemolytica</name>
    <name type="common">Pasteurella haemolytica</name>
    <dbReference type="NCBI Taxonomy" id="75985"/>
    <lineage>
        <taxon>Bacteria</taxon>
        <taxon>Pseudomonadati</taxon>
        <taxon>Pseudomonadota</taxon>
        <taxon>Gammaproteobacteria</taxon>
        <taxon>Pasteurellales</taxon>
        <taxon>Pasteurellaceae</taxon>
        <taxon>Mannheimia</taxon>
    </lineage>
</organism>
<dbReference type="EMBL" id="UGPL01000006">
    <property type="protein sequence ID" value="STY65742.1"/>
    <property type="molecule type" value="Genomic_DNA"/>
</dbReference>
<dbReference type="PANTHER" id="PTHR32182">
    <property type="entry name" value="DNA REPLICATION AND REPAIR PROTEIN RECF"/>
    <property type="match status" value="1"/>
</dbReference>
<dbReference type="Gene3D" id="3.40.50.300">
    <property type="entry name" value="P-loop containing nucleotide triphosphate hydrolases"/>
    <property type="match status" value="1"/>
</dbReference>
<dbReference type="Pfam" id="PF11398">
    <property type="entry name" value="DUF2813"/>
    <property type="match status" value="1"/>
</dbReference>
<dbReference type="RefSeq" id="WP_006251024.1">
    <property type="nucleotide sequence ID" value="NZ_CP017484.1"/>
</dbReference>
<dbReference type="GO" id="GO:0000731">
    <property type="term" value="P:DNA synthesis involved in DNA repair"/>
    <property type="evidence" value="ECO:0007669"/>
    <property type="project" value="TreeGrafter"/>
</dbReference>
<dbReference type="PANTHER" id="PTHR32182:SF19">
    <property type="entry name" value="HOMOLOGY WITH RECF PROTEIN"/>
    <property type="match status" value="1"/>
</dbReference>
<dbReference type="InterPro" id="IPR022602">
    <property type="entry name" value="DUF2813"/>
</dbReference>
<dbReference type="CDD" id="cd01026">
    <property type="entry name" value="TOPRIM_OLD"/>
    <property type="match status" value="1"/>
</dbReference>
<reference evidence="2 3" key="1">
    <citation type="submission" date="2018-06" db="EMBL/GenBank/DDBJ databases">
        <authorList>
            <consortium name="Pathogen Informatics"/>
            <person name="Doyle S."/>
        </authorList>
    </citation>
    <scope>NUCLEOTIDE SEQUENCE [LARGE SCALE GENOMIC DNA]</scope>
    <source>
        <strain evidence="2 3">NCTC9380</strain>
    </source>
</reference>
<dbReference type="Proteomes" id="UP000254031">
    <property type="component" value="Unassembled WGS sequence"/>
</dbReference>
<dbReference type="InterPro" id="IPR034139">
    <property type="entry name" value="TOPRIM_OLD"/>
</dbReference>
<feature type="domain" description="OLD protein-like TOPRIM" evidence="1">
    <location>
        <begin position="345"/>
        <end position="409"/>
    </location>
</feature>
<gene>
    <name evidence="2" type="ORF">NCTC9380_01011</name>
</gene>
<name>A0A378NBC8_MANHA</name>
<dbReference type="InterPro" id="IPR027417">
    <property type="entry name" value="P-loop_NTPase"/>
</dbReference>
<evidence type="ECO:0000259" key="1">
    <source>
        <dbReference type="Pfam" id="PF20469"/>
    </source>
</evidence>
<dbReference type="AlphaFoldDB" id="A0A378NBC8"/>
<dbReference type="SUPFAM" id="SSF52540">
    <property type="entry name" value="P-loop containing nucleoside triphosphate hydrolases"/>
    <property type="match status" value="1"/>
</dbReference>
<evidence type="ECO:0000313" key="3">
    <source>
        <dbReference type="Proteomes" id="UP000254031"/>
    </source>
</evidence>
<dbReference type="GO" id="GO:0006302">
    <property type="term" value="P:double-strand break repair"/>
    <property type="evidence" value="ECO:0007669"/>
    <property type="project" value="TreeGrafter"/>
</dbReference>
<protein>
    <submittedName>
        <fullName evidence="2">Recombination protein F</fullName>
    </submittedName>
</protein>
<dbReference type="Pfam" id="PF20469">
    <property type="entry name" value="OLD-like_TOPRIM"/>
    <property type="match status" value="1"/>
</dbReference>
<sequence>MYLKHIEISGFRGINHLSLQLRPNMVLIGENAWGKSSLIDALSLIFNLEQALYQFQFKDFHIQYTDTPNQVRDIQLVFTFCEEHQHDLAVQFPAYLAQAAFYIDNHRCVSLAVTGKLHGEQISTDYQFVDQSLKPIQIEQAENAIRQFIYHHPVYRLRDARLNNRVHNELLLKGSSQLEDDFQRELNALSSLLKYYFLTSQSRYLIKTSMQDTALWWEKVKSLCLRLKQQPELVESAQQHISTLFLFNPRSTVIEKPIILFEDLNAQLHPRMIAIFWELLGFLPSQRITTTNSIELLSQVPLREICRLVRHHDHTQAYWLERHSLGKEDLRKLTFHIHHNRGLALFAKAWILVEGETEVWILQELARLLDIHLEMEGIKIVEFAQCGLRPLIKYARAMGIEWYVLTDGDDSGKRYADTVKSMEEDFAHRLTMLPQKDIEHFFYKAGLRNVFIQLANWRSQEKYPVSYIIKRAIQRSSKPDLAIALANEMEQRGEHSIPTLFKQLFADVLALINKV</sequence>